<dbReference type="InterPro" id="IPR002942">
    <property type="entry name" value="S4_RNA-bd"/>
</dbReference>
<dbReference type="InterPro" id="IPR050188">
    <property type="entry name" value="RluA_PseudoU_synthase"/>
</dbReference>
<dbReference type="GO" id="GO:0003723">
    <property type="term" value="F:RNA binding"/>
    <property type="evidence" value="ECO:0007669"/>
    <property type="project" value="UniProtKB-KW"/>
</dbReference>
<dbReference type="InterPro" id="IPR006225">
    <property type="entry name" value="PsdUridine_synth_RluC/D"/>
</dbReference>
<dbReference type="Gene3D" id="3.30.2350.10">
    <property type="entry name" value="Pseudouridine synthase"/>
    <property type="match status" value="1"/>
</dbReference>
<dbReference type="Pfam" id="PF00849">
    <property type="entry name" value="PseudoU_synth_2"/>
    <property type="match status" value="1"/>
</dbReference>
<feature type="domain" description="RNA-binding S4" evidence="7">
    <location>
        <begin position="10"/>
        <end position="67"/>
    </location>
</feature>
<keyword evidence="5" id="KW-0694">RNA-binding</keyword>
<sequence length="305" mass="35295">MVELIVKYKDRIDKYISNNSEISRNDIKALIEEGAVYADQMQVNKPKFEVRENQVIKIVKLIDKELKIEPEKMDLNIVYDDEFICIIDKPSGLVVHPSPGHSSGTLVNGLLYHFKNNLSNENGLLRPGIVHRIDKDTSGLLVIAKNNEVHNLLAQKFAEHDINRKYIAICDGILEDKKMRLKLPIGRNSQDRQKMAVTNLNSKEAITNVTLLKSFYINNQPKSLIKCELETGRTHQIRVHMQYIGNPIYGDPMYNKNIDEFGQRLHAYKLEFEHPITKKQMEFYSMPSKEFEVADFDFKEFLKGE</sequence>
<name>A0A449ARH7_9BACT</name>
<dbReference type="CDD" id="cd02869">
    <property type="entry name" value="PseudoU_synth_RluA_like"/>
    <property type="match status" value="1"/>
</dbReference>
<evidence type="ECO:0000256" key="2">
    <source>
        <dbReference type="ARBA" id="ARBA00010876"/>
    </source>
</evidence>
<accession>A0A449ARH7</accession>
<dbReference type="NCBIfam" id="TIGR00005">
    <property type="entry name" value="rluA_subfam"/>
    <property type="match status" value="1"/>
</dbReference>
<evidence type="ECO:0000256" key="4">
    <source>
        <dbReference type="PIRSR" id="PIRSR606225-1"/>
    </source>
</evidence>
<dbReference type="SMART" id="SM00363">
    <property type="entry name" value="S4"/>
    <property type="match status" value="1"/>
</dbReference>
<evidence type="ECO:0000256" key="6">
    <source>
        <dbReference type="RuleBase" id="RU362028"/>
    </source>
</evidence>
<evidence type="ECO:0000313" key="8">
    <source>
        <dbReference type="EMBL" id="VEU69143.1"/>
    </source>
</evidence>
<dbReference type="InterPro" id="IPR036986">
    <property type="entry name" value="S4_RNA-bd_sf"/>
</dbReference>
<dbReference type="CDD" id="cd00165">
    <property type="entry name" value="S4"/>
    <property type="match status" value="1"/>
</dbReference>
<dbReference type="EC" id="5.4.99.-" evidence="6"/>
<evidence type="ECO:0000313" key="9">
    <source>
        <dbReference type="Proteomes" id="UP000290495"/>
    </source>
</evidence>
<dbReference type="PANTHER" id="PTHR21600:SF44">
    <property type="entry name" value="RIBOSOMAL LARGE SUBUNIT PSEUDOURIDINE SYNTHASE D"/>
    <property type="match status" value="1"/>
</dbReference>
<dbReference type="InterPro" id="IPR006145">
    <property type="entry name" value="PsdUridine_synth_RsuA/RluA"/>
</dbReference>
<dbReference type="PANTHER" id="PTHR21600">
    <property type="entry name" value="MITOCHONDRIAL RNA PSEUDOURIDINE SYNTHASE"/>
    <property type="match status" value="1"/>
</dbReference>
<dbReference type="Proteomes" id="UP000290495">
    <property type="component" value="Chromosome"/>
</dbReference>
<comment type="function">
    <text evidence="6">Responsible for synthesis of pseudouridine from uracil.</text>
</comment>
<dbReference type="SUPFAM" id="SSF55120">
    <property type="entry name" value="Pseudouridine synthase"/>
    <property type="match status" value="1"/>
</dbReference>
<dbReference type="PROSITE" id="PS50889">
    <property type="entry name" value="S4"/>
    <property type="match status" value="1"/>
</dbReference>
<reference evidence="8 9" key="1">
    <citation type="submission" date="2019-01" db="EMBL/GenBank/DDBJ databases">
        <authorList>
            <consortium name="Pathogen Informatics"/>
        </authorList>
    </citation>
    <scope>NUCLEOTIDE SEQUENCE [LARGE SCALE GENOMIC DNA]</scope>
    <source>
        <strain evidence="8 9">NCTC10146</strain>
    </source>
</reference>
<evidence type="ECO:0000259" key="7">
    <source>
        <dbReference type="SMART" id="SM00363"/>
    </source>
</evidence>
<dbReference type="InterPro" id="IPR020103">
    <property type="entry name" value="PsdUridine_synth_cat_dom_sf"/>
</dbReference>
<dbReference type="AlphaFoldDB" id="A0A449ARH7"/>
<dbReference type="EMBL" id="LR215010">
    <property type="protein sequence ID" value="VEU69143.1"/>
    <property type="molecule type" value="Genomic_DNA"/>
</dbReference>
<evidence type="ECO:0000256" key="3">
    <source>
        <dbReference type="ARBA" id="ARBA00023235"/>
    </source>
</evidence>
<comment type="similarity">
    <text evidence="2 6">Belongs to the pseudouridine synthase RluA family.</text>
</comment>
<dbReference type="InterPro" id="IPR006224">
    <property type="entry name" value="PsdUridine_synth_RluA-like_CS"/>
</dbReference>
<dbReference type="RefSeq" id="WP_004795247.1">
    <property type="nucleotide sequence ID" value="NZ_LR215010.1"/>
</dbReference>
<feature type="active site" evidence="4">
    <location>
        <position position="134"/>
    </location>
</feature>
<evidence type="ECO:0000256" key="1">
    <source>
        <dbReference type="ARBA" id="ARBA00000073"/>
    </source>
</evidence>
<dbReference type="PROSITE" id="PS01129">
    <property type="entry name" value="PSI_RLU"/>
    <property type="match status" value="1"/>
</dbReference>
<keyword evidence="3 6" id="KW-0413">Isomerase</keyword>
<dbReference type="SUPFAM" id="SSF55174">
    <property type="entry name" value="Alpha-L RNA-binding motif"/>
    <property type="match status" value="1"/>
</dbReference>
<gene>
    <name evidence="8" type="primary">MCYN0100</name>
    <name evidence="8" type="ORF">NCTC10146_00627</name>
</gene>
<dbReference type="Gene3D" id="3.10.290.10">
    <property type="entry name" value="RNA-binding S4 domain"/>
    <property type="match status" value="1"/>
</dbReference>
<comment type="catalytic activity">
    <reaction evidence="1 6">
        <text>a uridine in RNA = a pseudouridine in RNA</text>
        <dbReference type="Rhea" id="RHEA:48348"/>
        <dbReference type="Rhea" id="RHEA-COMP:12068"/>
        <dbReference type="Rhea" id="RHEA-COMP:12069"/>
        <dbReference type="ChEBI" id="CHEBI:65314"/>
        <dbReference type="ChEBI" id="CHEBI:65315"/>
    </reaction>
</comment>
<dbReference type="GO" id="GO:0120159">
    <property type="term" value="F:rRNA pseudouridine synthase activity"/>
    <property type="evidence" value="ECO:0007669"/>
    <property type="project" value="UniProtKB-ARBA"/>
</dbReference>
<evidence type="ECO:0000256" key="5">
    <source>
        <dbReference type="PROSITE-ProRule" id="PRU00182"/>
    </source>
</evidence>
<organism evidence="8 9">
    <name type="scientific">Mycoplasmopsis canis</name>
    <dbReference type="NCBI Taxonomy" id="29555"/>
    <lineage>
        <taxon>Bacteria</taxon>
        <taxon>Bacillati</taxon>
        <taxon>Mycoplasmatota</taxon>
        <taxon>Mycoplasmoidales</taxon>
        <taxon>Metamycoplasmataceae</taxon>
        <taxon>Mycoplasmopsis</taxon>
    </lineage>
</organism>
<protein>
    <recommendedName>
        <fullName evidence="6">Pseudouridine synthase</fullName>
        <ecNumber evidence="6">5.4.99.-</ecNumber>
    </recommendedName>
</protein>
<dbReference type="GO" id="GO:0000455">
    <property type="term" value="P:enzyme-directed rRNA pseudouridine synthesis"/>
    <property type="evidence" value="ECO:0007669"/>
    <property type="project" value="UniProtKB-ARBA"/>
</dbReference>
<proteinExistence type="inferred from homology"/>